<evidence type="ECO:0000256" key="1">
    <source>
        <dbReference type="SAM" id="MobiDB-lite"/>
    </source>
</evidence>
<reference evidence="2" key="2">
    <citation type="journal article" date="2015" name="Data Brief">
        <title>Shoot transcriptome of the giant reed, Arundo donax.</title>
        <authorList>
            <person name="Barrero R.A."/>
            <person name="Guerrero F.D."/>
            <person name="Moolhuijzen P."/>
            <person name="Goolsby J.A."/>
            <person name="Tidwell J."/>
            <person name="Bellgard S.E."/>
            <person name="Bellgard M.I."/>
        </authorList>
    </citation>
    <scope>NUCLEOTIDE SEQUENCE</scope>
    <source>
        <tissue evidence="2">Shoot tissue taken approximately 20 cm above the soil surface</tissue>
    </source>
</reference>
<evidence type="ECO:0000313" key="2">
    <source>
        <dbReference type="EMBL" id="JAD56783.1"/>
    </source>
</evidence>
<protein>
    <submittedName>
        <fullName evidence="2">Uncharacterized protein</fullName>
    </submittedName>
</protein>
<proteinExistence type="predicted"/>
<dbReference type="AlphaFoldDB" id="A0A0A9B3Q9"/>
<reference evidence="2" key="1">
    <citation type="submission" date="2014-09" db="EMBL/GenBank/DDBJ databases">
        <authorList>
            <person name="Magalhaes I.L.F."/>
            <person name="Oliveira U."/>
            <person name="Santos F.R."/>
            <person name="Vidigal T.H.D.A."/>
            <person name="Brescovit A.D."/>
            <person name="Santos A.J."/>
        </authorList>
    </citation>
    <scope>NUCLEOTIDE SEQUENCE</scope>
    <source>
        <tissue evidence="2">Shoot tissue taken approximately 20 cm above the soil surface</tissue>
    </source>
</reference>
<name>A0A0A9B3Q9_ARUDO</name>
<feature type="region of interest" description="Disordered" evidence="1">
    <location>
        <begin position="1"/>
        <end position="28"/>
    </location>
</feature>
<dbReference type="EMBL" id="GBRH01241112">
    <property type="protein sequence ID" value="JAD56783.1"/>
    <property type="molecule type" value="Transcribed_RNA"/>
</dbReference>
<accession>A0A0A9B3Q9</accession>
<organism evidence="2">
    <name type="scientific">Arundo donax</name>
    <name type="common">Giant reed</name>
    <name type="synonym">Donax arundinaceus</name>
    <dbReference type="NCBI Taxonomy" id="35708"/>
    <lineage>
        <taxon>Eukaryota</taxon>
        <taxon>Viridiplantae</taxon>
        <taxon>Streptophyta</taxon>
        <taxon>Embryophyta</taxon>
        <taxon>Tracheophyta</taxon>
        <taxon>Spermatophyta</taxon>
        <taxon>Magnoliopsida</taxon>
        <taxon>Liliopsida</taxon>
        <taxon>Poales</taxon>
        <taxon>Poaceae</taxon>
        <taxon>PACMAD clade</taxon>
        <taxon>Arundinoideae</taxon>
        <taxon>Arundineae</taxon>
        <taxon>Arundo</taxon>
    </lineage>
</organism>
<sequence length="28" mass="3206">MKQPCTPVPWRRHPSCPHVSSRLTMTTA</sequence>